<evidence type="ECO:0000313" key="4">
    <source>
        <dbReference type="Proteomes" id="UP000192907"/>
    </source>
</evidence>
<name>A0A1Y6CIX6_9BACT</name>
<dbReference type="AlphaFoldDB" id="A0A1Y6CIX6"/>
<evidence type="ECO:0000313" key="3">
    <source>
        <dbReference type="EMBL" id="SMF64926.1"/>
    </source>
</evidence>
<protein>
    <recommendedName>
        <fullName evidence="2">Swiss Army Knife 2H phosphoesterase domain-containing protein</fullName>
    </recommendedName>
</protein>
<evidence type="ECO:0000259" key="2">
    <source>
        <dbReference type="Pfam" id="PF22547"/>
    </source>
</evidence>
<reference evidence="4" key="1">
    <citation type="submission" date="2017-04" db="EMBL/GenBank/DDBJ databases">
        <authorList>
            <person name="Varghese N."/>
            <person name="Submissions S."/>
        </authorList>
    </citation>
    <scope>NUCLEOTIDE SEQUENCE [LARGE SCALE GENOMIC DNA]</scope>
    <source>
        <strain evidence="4">RKEM611</strain>
    </source>
</reference>
<keyword evidence="1" id="KW-0732">Signal</keyword>
<dbReference type="PROSITE" id="PS51257">
    <property type="entry name" value="PROKAR_LIPOPROTEIN"/>
    <property type="match status" value="1"/>
</dbReference>
<sequence>MNRLSILGTLLSLASSCAATQKSELKANHTINLDRRLYQGETVPFIPHQGSGPFSNYLAMNLPFDGVPSISHQIKQDTGDQLKDRGEAHITVLTPPEYKAIEGFLKRHGGSDPDSTLIARINEIALESNIQSTRFNINCVGRAQKSISGRLEATYFLVVDAPALFELRKSIFNLVVEEFPDRASDKGFFEELREGFDPKSFHPHITIGFTKRDLHLSDGAVKDQSSCLYSVR</sequence>
<proteinExistence type="predicted"/>
<feature type="domain" description="Swiss Army Knife 2H phosphoesterase" evidence="2">
    <location>
        <begin position="57"/>
        <end position="215"/>
    </location>
</feature>
<dbReference type="InterPro" id="IPR009097">
    <property type="entry name" value="Cyclic_Pdiesterase"/>
</dbReference>
<organism evidence="3 4">
    <name type="scientific">Pseudobacteriovorax antillogorgiicola</name>
    <dbReference type="NCBI Taxonomy" id="1513793"/>
    <lineage>
        <taxon>Bacteria</taxon>
        <taxon>Pseudomonadati</taxon>
        <taxon>Bdellovibrionota</taxon>
        <taxon>Oligoflexia</taxon>
        <taxon>Oligoflexales</taxon>
        <taxon>Pseudobacteriovoracaceae</taxon>
        <taxon>Pseudobacteriovorax</taxon>
    </lineage>
</organism>
<gene>
    <name evidence="3" type="ORF">SAMN06296036_12293</name>
</gene>
<dbReference type="OrthoDB" id="5647145at2"/>
<dbReference type="Proteomes" id="UP000192907">
    <property type="component" value="Unassembled WGS sequence"/>
</dbReference>
<dbReference type="Pfam" id="PF22547">
    <property type="entry name" value="2H-SAK"/>
    <property type="match status" value="1"/>
</dbReference>
<dbReference type="RefSeq" id="WP_132323453.1">
    <property type="nucleotide sequence ID" value="NZ_FWZT01000022.1"/>
</dbReference>
<dbReference type="EMBL" id="FWZT01000022">
    <property type="protein sequence ID" value="SMF64926.1"/>
    <property type="molecule type" value="Genomic_DNA"/>
</dbReference>
<keyword evidence="4" id="KW-1185">Reference proteome</keyword>
<dbReference type="InterPro" id="IPR054498">
    <property type="entry name" value="2H-SAK"/>
</dbReference>
<feature type="chain" id="PRO_5012757408" description="Swiss Army Knife 2H phosphoesterase domain-containing protein" evidence="1">
    <location>
        <begin position="20"/>
        <end position="232"/>
    </location>
</feature>
<feature type="signal peptide" evidence="1">
    <location>
        <begin position="1"/>
        <end position="19"/>
    </location>
</feature>
<evidence type="ECO:0000256" key="1">
    <source>
        <dbReference type="SAM" id="SignalP"/>
    </source>
</evidence>
<accession>A0A1Y6CIX6</accession>
<dbReference type="SUPFAM" id="SSF55144">
    <property type="entry name" value="LigT-like"/>
    <property type="match status" value="1"/>
</dbReference>